<dbReference type="SUPFAM" id="SSF82689">
    <property type="entry name" value="Mechanosensitive channel protein MscS (YggB), C-terminal domain"/>
    <property type="match status" value="1"/>
</dbReference>
<dbReference type="InterPro" id="IPR006685">
    <property type="entry name" value="MscS_channel_2nd"/>
</dbReference>
<evidence type="ECO:0000313" key="12">
    <source>
        <dbReference type="Proteomes" id="UP000183649"/>
    </source>
</evidence>
<keyword evidence="5 7" id="KW-1133">Transmembrane helix</keyword>
<accession>A0A0K6HR13</accession>
<dbReference type="InterPro" id="IPR049142">
    <property type="entry name" value="MS_channel_1st"/>
</dbReference>
<reference evidence="12" key="1">
    <citation type="submission" date="2015-08" db="EMBL/GenBank/DDBJ databases">
        <authorList>
            <person name="Varghese N."/>
        </authorList>
    </citation>
    <scope>NUCLEOTIDE SEQUENCE [LARGE SCALE GENOMIC DNA]</scope>
    <source>
        <strain evidence="12">DSM 18181</strain>
    </source>
</reference>
<feature type="domain" description="Mechanosensitive ion channel MscS C-terminal" evidence="9">
    <location>
        <begin position="255"/>
        <end position="340"/>
    </location>
</feature>
<sequence>MSLSAWLSLSLLGNPLMNWLMALGWMALVVVVVASVKPILIAWLSAFASRTNNRWDDALVDALKGTRLPLAVLVGLYPAVQNLTLPAVTAKWLIGLAAVGLFVQVGLWVSRFLDFWIRTSRERAIAHDPETATGLAAMSFIARLVLWSLVFLLLLDNLGFNVTTLLAGLGVGGIAVGLALQNILGDLFSSLSIVLDKPFQIGHFVVVDNFSGTVENIGLKTTRIRSISGEIVVFSNTDLTKARLRNYKFMQERRIVFALGVTYDTPPDTLEKIPGMVKEVIDAQADARFDRAHFKDFGDSSLNFEVVYWMKTADYTAYMTTQQAINLGLMRGCSALGVEFAFPTRMVHLQFAPSTAAASPLESMKQLVQEASS</sequence>
<dbReference type="InterPro" id="IPR023408">
    <property type="entry name" value="MscS_beta-dom_sf"/>
</dbReference>
<dbReference type="SUPFAM" id="SSF82861">
    <property type="entry name" value="Mechanosensitive channel protein MscS (YggB), transmembrane region"/>
    <property type="match status" value="1"/>
</dbReference>
<dbReference type="Pfam" id="PF21082">
    <property type="entry name" value="MS_channel_3rd"/>
    <property type="match status" value="1"/>
</dbReference>
<proteinExistence type="inferred from homology"/>
<dbReference type="GO" id="GO:0005886">
    <property type="term" value="C:plasma membrane"/>
    <property type="evidence" value="ECO:0007669"/>
    <property type="project" value="UniProtKB-SubCell"/>
</dbReference>
<evidence type="ECO:0000259" key="10">
    <source>
        <dbReference type="Pfam" id="PF21088"/>
    </source>
</evidence>
<feature type="domain" description="Mechanosensitive ion channel transmembrane helices 2/3" evidence="10">
    <location>
        <begin position="141"/>
        <end position="181"/>
    </location>
</feature>
<dbReference type="STRING" id="339866.GCA_001418255_00198"/>
<dbReference type="InterPro" id="IPR011066">
    <property type="entry name" value="MscS_channel_C_sf"/>
</dbReference>
<evidence type="ECO:0000256" key="6">
    <source>
        <dbReference type="ARBA" id="ARBA00023136"/>
    </source>
</evidence>
<protein>
    <submittedName>
        <fullName evidence="11">Small-conductance mechanosensitive channel</fullName>
    </submittedName>
</protein>
<evidence type="ECO:0000259" key="8">
    <source>
        <dbReference type="Pfam" id="PF00924"/>
    </source>
</evidence>
<evidence type="ECO:0000256" key="4">
    <source>
        <dbReference type="ARBA" id="ARBA00022692"/>
    </source>
</evidence>
<evidence type="ECO:0000256" key="2">
    <source>
        <dbReference type="ARBA" id="ARBA00008017"/>
    </source>
</evidence>
<evidence type="ECO:0000256" key="5">
    <source>
        <dbReference type="ARBA" id="ARBA00022989"/>
    </source>
</evidence>
<dbReference type="Gene3D" id="1.10.287.1260">
    <property type="match status" value="1"/>
</dbReference>
<evidence type="ECO:0000256" key="7">
    <source>
        <dbReference type="SAM" id="Phobius"/>
    </source>
</evidence>
<gene>
    <name evidence="11" type="ORF">Ga0061069_101200</name>
</gene>
<evidence type="ECO:0000259" key="9">
    <source>
        <dbReference type="Pfam" id="PF21082"/>
    </source>
</evidence>
<keyword evidence="6 7" id="KW-0472">Membrane</keyword>
<keyword evidence="4 7" id="KW-0812">Transmembrane</keyword>
<dbReference type="InterPro" id="IPR010920">
    <property type="entry name" value="LSM_dom_sf"/>
</dbReference>
<feature type="transmembrane region" description="Helical" evidence="7">
    <location>
        <begin position="92"/>
        <end position="113"/>
    </location>
</feature>
<feature type="transmembrane region" description="Helical" evidence="7">
    <location>
        <begin position="160"/>
        <end position="180"/>
    </location>
</feature>
<keyword evidence="12" id="KW-1185">Reference proteome</keyword>
<dbReference type="RefSeq" id="WP_245609901.1">
    <property type="nucleotide sequence ID" value="NZ_CYHF01000001.1"/>
</dbReference>
<evidence type="ECO:0000256" key="3">
    <source>
        <dbReference type="ARBA" id="ARBA00022475"/>
    </source>
</evidence>
<evidence type="ECO:0000256" key="1">
    <source>
        <dbReference type="ARBA" id="ARBA00004651"/>
    </source>
</evidence>
<comment type="subcellular location">
    <subcellularLocation>
        <location evidence="1">Cell membrane</location>
        <topology evidence="1">Multi-pass membrane protein</topology>
    </subcellularLocation>
</comment>
<dbReference type="SUPFAM" id="SSF50182">
    <property type="entry name" value="Sm-like ribonucleoproteins"/>
    <property type="match status" value="1"/>
</dbReference>
<dbReference type="InterPro" id="IPR049278">
    <property type="entry name" value="MS_channel_C"/>
</dbReference>
<dbReference type="Pfam" id="PF21088">
    <property type="entry name" value="MS_channel_1st"/>
    <property type="match status" value="1"/>
</dbReference>
<evidence type="ECO:0000313" key="11">
    <source>
        <dbReference type="EMBL" id="CUA93360.1"/>
    </source>
</evidence>
<dbReference type="Proteomes" id="UP000183649">
    <property type="component" value="Unassembled WGS sequence"/>
</dbReference>
<dbReference type="GO" id="GO:0008381">
    <property type="term" value="F:mechanosensitive monoatomic ion channel activity"/>
    <property type="evidence" value="ECO:0007669"/>
    <property type="project" value="UniProtKB-ARBA"/>
</dbReference>
<keyword evidence="3" id="KW-1003">Cell membrane</keyword>
<dbReference type="PANTHER" id="PTHR30566">
    <property type="entry name" value="YNAI-RELATED MECHANOSENSITIVE ION CHANNEL"/>
    <property type="match status" value="1"/>
</dbReference>
<dbReference type="PANTHER" id="PTHR30566:SF25">
    <property type="entry name" value="INNER MEMBRANE PROTEIN"/>
    <property type="match status" value="1"/>
</dbReference>
<dbReference type="Gene3D" id="2.30.30.60">
    <property type="match status" value="1"/>
</dbReference>
<organism evidence="11 12">
    <name type="scientific">Thiomonas bhubaneswarensis</name>
    <dbReference type="NCBI Taxonomy" id="339866"/>
    <lineage>
        <taxon>Bacteria</taxon>
        <taxon>Pseudomonadati</taxon>
        <taxon>Pseudomonadota</taxon>
        <taxon>Betaproteobacteria</taxon>
        <taxon>Burkholderiales</taxon>
        <taxon>Thiomonas</taxon>
    </lineage>
</organism>
<feature type="transmembrane region" description="Helical" evidence="7">
    <location>
        <begin position="134"/>
        <end position="154"/>
    </location>
</feature>
<dbReference type="AlphaFoldDB" id="A0A0K6HR13"/>
<dbReference type="InterPro" id="IPR011014">
    <property type="entry name" value="MscS_channel_TM-2"/>
</dbReference>
<feature type="domain" description="Mechanosensitive ion channel MscS" evidence="8">
    <location>
        <begin position="182"/>
        <end position="248"/>
    </location>
</feature>
<dbReference type="Gene3D" id="3.30.70.100">
    <property type="match status" value="1"/>
</dbReference>
<dbReference type="EMBL" id="CYHF01000001">
    <property type="protein sequence ID" value="CUA93360.1"/>
    <property type="molecule type" value="Genomic_DNA"/>
</dbReference>
<comment type="similarity">
    <text evidence="2">Belongs to the MscS (TC 1.A.23) family.</text>
</comment>
<feature type="transmembrane region" description="Helical" evidence="7">
    <location>
        <begin position="20"/>
        <end position="46"/>
    </location>
</feature>
<name>A0A0K6HR13_9BURK</name>
<dbReference type="Pfam" id="PF00924">
    <property type="entry name" value="MS_channel_2nd"/>
    <property type="match status" value="1"/>
</dbReference>